<dbReference type="Gene3D" id="3.90.180.10">
    <property type="entry name" value="Medium-chain alcohol dehydrogenases, catalytic domain"/>
    <property type="match status" value="1"/>
</dbReference>
<dbReference type="Pfam" id="PF00107">
    <property type="entry name" value="ADH_zinc_N"/>
    <property type="match status" value="1"/>
</dbReference>
<dbReference type="GO" id="GO:0016491">
    <property type="term" value="F:oxidoreductase activity"/>
    <property type="evidence" value="ECO:0007669"/>
    <property type="project" value="InterPro"/>
</dbReference>
<organism evidence="2 3">
    <name type="scientific">Leptospira fletcheri</name>
    <dbReference type="NCBI Taxonomy" id="2484981"/>
    <lineage>
        <taxon>Bacteria</taxon>
        <taxon>Pseudomonadati</taxon>
        <taxon>Spirochaetota</taxon>
        <taxon>Spirochaetia</taxon>
        <taxon>Leptospirales</taxon>
        <taxon>Leptospiraceae</taxon>
        <taxon>Leptospira</taxon>
    </lineage>
</organism>
<evidence type="ECO:0000259" key="1">
    <source>
        <dbReference type="SMART" id="SM00829"/>
    </source>
</evidence>
<dbReference type="Gene3D" id="3.40.50.720">
    <property type="entry name" value="NAD(P)-binding Rossmann-like Domain"/>
    <property type="match status" value="1"/>
</dbReference>
<dbReference type="CDD" id="cd08276">
    <property type="entry name" value="MDR7"/>
    <property type="match status" value="1"/>
</dbReference>
<reference evidence="2" key="1">
    <citation type="journal article" date="2019" name="PLoS Negl. Trop. Dis.">
        <title>Revisiting the worldwide diversity of Leptospira species in the environment.</title>
        <authorList>
            <person name="Vincent A.T."/>
            <person name="Schiettekatte O."/>
            <person name="Bourhy P."/>
            <person name="Veyrier F.J."/>
            <person name="Picardeau M."/>
        </authorList>
    </citation>
    <scope>NUCLEOTIDE SEQUENCE [LARGE SCALE GENOMIC DNA]</scope>
    <source>
        <strain evidence="2">SSW15</strain>
    </source>
</reference>
<dbReference type="SUPFAM" id="SSF50129">
    <property type="entry name" value="GroES-like"/>
    <property type="match status" value="1"/>
</dbReference>
<sequence length="337" mass="36151">MKAARLNAFGKENLSIVDLPDPGRPGRGEVLVRFRAASLNYRDILVVEGKYNPKFPIPLIPCSDGAGEILEVGEDVSEFRTGDKVNALFAPYWIDGPASKKELRTTLGGPLDGTLREFAILPSSGVVLAPSHLSYEEASTLPCAALTAWSSFFVENRVKPGDTVLIQGTGGVSLFALQFAKLAGATVCLTSSSDEKLSRGKELGADFGINYKRTPDWGDAVRKWTDGLGVDHVVEVGGAGTLEQSIRAVKLFGTIHLIGILAGSTKDLNLLPLVMNQIKVQGIVVGSRNSFLAMNRAVQSAGLKPVIDRTFSLQESKEALEYLQSGSHFGKIVIRIP</sequence>
<dbReference type="InterPro" id="IPR011032">
    <property type="entry name" value="GroES-like_sf"/>
</dbReference>
<accession>A0A4R9GHD2</accession>
<dbReference type="InterPro" id="IPR020843">
    <property type="entry name" value="ER"/>
</dbReference>
<dbReference type="InterPro" id="IPR013154">
    <property type="entry name" value="ADH-like_N"/>
</dbReference>
<dbReference type="SMART" id="SM00829">
    <property type="entry name" value="PKS_ER"/>
    <property type="match status" value="1"/>
</dbReference>
<dbReference type="InterPro" id="IPR036291">
    <property type="entry name" value="NAD(P)-bd_dom_sf"/>
</dbReference>
<name>A0A4R9GHD2_9LEPT</name>
<dbReference type="SUPFAM" id="SSF51735">
    <property type="entry name" value="NAD(P)-binding Rossmann-fold domains"/>
    <property type="match status" value="1"/>
</dbReference>
<dbReference type="AlphaFoldDB" id="A0A4R9GHD2"/>
<comment type="caution">
    <text evidence="2">The sequence shown here is derived from an EMBL/GenBank/DDBJ whole genome shotgun (WGS) entry which is preliminary data.</text>
</comment>
<dbReference type="Pfam" id="PF08240">
    <property type="entry name" value="ADH_N"/>
    <property type="match status" value="1"/>
</dbReference>
<dbReference type="EMBL" id="RQET01000004">
    <property type="protein sequence ID" value="TGK11989.1"/>
    <property type="molecule type" value="Genomic_DNA"/>
</dbReference>
<proteinExistence type="predicted"/>
<dbReference type="RefSeq" id="WP_135767393.1">
    <property type="nucleotide sequence ID" value="NZ_RQET01000004.1"/>
</dbReference>
<dbReference type="InterPro" id="IPR052711">
    <property type="entry name" value="Zinc_ADH-like"/>
</dbReference>
<feature type="domain" description="Enoyl reductase (ER)" evidence="1">
    <location>
        <begin position="10"/>
        <end position="334"/>
    </location>
</feature>
<gene>
    <name evidence="2" type="ORF">EHO60_06845</name>
</gene>
<dbReference type="PANTHER" id="PTHR45033:SF2">
    <property type="entry name" value="ZINC-TYPE ALCOHOL DEHYDROGENASE-LIKE PROTEIN C1773.06C"/>
    <property type="match status" value="1"/>
</dbReference>
<evidence type="ECO:0000313" key="3">
    <source>
        <dbReference type="Proteomes" id="UP000298458"/>
    </source>
</evidence>
<protein>
    <submittedName>
        <fullName evidence="2">NAD(P)-dependent alcohol dehydrogenase</fullName>
    </submittedName>
</protein>
<dbReference type="InterPro" id="IPR013149">
    <property type="entry name" value="ADH-like_C"/>
</dbReference>
<dbReference type="PANTHER" id="PTHR45033">
    <property type="match status" value="1"/>
</dbReference>
<keyword evidence="3" id="KW-1185">Reference proteome</keyword>
<dbReference type="Proteomes" id="UP000298458">
    <property type="component" value="Unassembled WGS sequence"/>
</dbReference>
<dbReference type="OrthoDB" id="9787435at2"/>
<evidence type="ECO:0000313" key="2">
    <source>
        <dbReference type="EMBL" id="TGK11989.1"/>
    </source>
</evidence>